<reference evidence="2" key="1">
    <citation type="journal article" date="2019" name="Int. J. Syst. Evol. Microbiol.">
        <title>The Global Catalogue of Microorganisms (GCM) 10K type strain sequencing project: providing services to taxonomists for standard genome sequencing and annotation.</title>
        <authorList>
            <consortium name="The Broad Institute Genomics Platform"/>
            <consortium name="The Broad Institute Genome Sequencing Center for Infectious Disease"/>
            <person name="Wu L."/>
            <person name="Ma J."/>
        </authorList>
    </citation>
    <scope>NUCLEOTIDE SEQUENCE [LARGE SCALE GENOMIC DNA]</scope>
    <source>
        <strain evidence="2">JCM 18532</strain>
    </source>
</reference>
<dbReference type="EMBL" id="BAABKN010000001">
    <property type="protein sequence ID" value="GAA4722242.1"/>
    <property type="molecule type" value="Genomic_DNA"/>
</dbReference>
<accession>A0ABP8Y6J5</accession>
<dbReference type="PANTHER" id="PTHR38436">
    <property type="entry name" value="POLYKETIDE CYCLASE SNOAL-LIKE DOMAIN"/>
    <property type="match status" value="1"/>
</dbReference>
<dbReference type="RefSeq" id="WP_345524468.1">
    <property type="nucleotide sequence ID" value="NZ_BAABKN010000001.1"/>
</dbReference>
<dbReference type="Proteomes" id="UP001499882">
    <property type="component" value="Unassembled WGS sequence"/>
</dbReference>
<dbReference type="Gene3D" id="3.10.450.50">
    <property type="match status" value="1"/>
</dbReference>
<proteinExistence type="predicted"/>
<dbReference type="PANTHER" id="PTHR38436:SF1">
    <property type="entry name" value="ESTER CYCLASE"/>
    <property type="match status" value="1"/>
</dbReference>
<sequence length="164" mass="18313">MSYRHKAAFCRFLDQALNNGRLEVIDELFAEDFVGHFPEWSEPRVGPGSVEDWVETVRRGFPDVNALVEGNWMTAEVDVHHVGKGVTADRLAAYVVLRGTHLGEFCGIEPSHEPIEVPQVHLLEFRGEQIVRDVVVCDRLAFLPAASAAPSLEFTHPRTPSVLI</sequence>
<keyword evidence="2" id="KW-1185">Reference proteome</keyword>
<protein>
    <submittedName>
        <fullName evidence="1">Ester cyclase</fullName>
    </submittedName>
</protein>
<gene>
    <name evidence="1" type="ORF">GCM10023350_00360</name>
</gene>
<dbReference type="InterPro" id="IPR009959">
    <property type="entry name" value="Cyclase_SnoaL-like"/>
</dbReference>
<name>A0ABP8Y6J5_9ACTN</name>
<dbReference type="SUPFAM" id="SSF54427">
    <property type="entry name" value="NTF2-like"/>
    <property type="match status" value="1"/>
</dbReference>
<dbReference type="Pfam" id="PF07366">
    <property type="entry name" value="SnoaL"/>
    <property type="match status" value="1"/>
</dbReference>
<evidence type="ECO:0000313" key="2">
    <source>
        <dbReference type="Proteomes" id="UP001499882"/>
    </source>
</evidence>
<evidence type="ECO:0000313" key="1">
    <source>
        <dbReference type="EMBL" id="GAA4722242.1"/>
    </source>
</evidence>
<comment type="caution">
    <text evidence="1">The sequence shown here is derived from an EMBL/GenBank/DDBJ whole genome shotgun (WGS) entry which is preliminary data.</text>
</comment>
<dbReference type="InterPro" id="IPR032710">
    <property type="entry name" value="NTF2-like_dom_sf"/>
</dbReference>
<organism evidence="1 2">
    <name type="scientific">Nocardioides endophyticus</name>
    <dbReference type="NCBI Taxonomy" id="1353775"/>
    <lineage>
        <taxon>Bacteria</taxon>
        <taxon>Bacillati</taxon>
        <taxon>Actinomycetota</taxon>
        <taxon>Actinomycetes</taxon>
        <taxon>Propionibacteriales</taxon>
        <taxon>Nocardioidaceae</taxon>
        <taxon>Nocardioides</taxon>
    </lineage>
</organism>